<dbReference type="AlphaFoldDB" id="A0A8H5UGN0"/>
<protein>
    <submittedName>
        <fullName evidence="7">HOL1</fullName>
    </submittedName>
</protein>
<dbReference type="SUPFAM" id="SSF103473">
    <property type="entry name" value="MFS general substrate transporter"/>
    <property type="match status" value="1"/>
</dbReference>
<keyword evidence="4 6" id="KW-0472">Membrane</keyword>
<dbReference type="GO" id="GO:0022857">
    <property type="term" value="F:transmembrane transporter activity"/>
    <property type="evidence" value="ECO:0007669"/>
    <property type="project" value="InterPro"/>
</dbReference>
<name>A0A8H5UGN0_FUSCI</name>
<evidence type="ECO:0000256" key="3">
    <source>
        <dbReference type="ARBA" id="ARBA00022989"/>
    </source>
</evidence>
<feature type="transmembrane region" description="Helical" evidence="6">
    <location>
        <begin position="253"/>
        <end position="273"/>
    </location>
</feature>
<keyword evidence="3 6" id="KW-1133">Transmembrane helix</keyword>
<feature type="transmembrane region" description="Helical" evidence="6">
    <location>
        <begin position="365"/>
        <end position="386"/>
    </location>
</feature>
<evidence type="ECO:0000256" key="6">
    <source>
        <dbReference type="SAM" id="Phobius"/>
    </source>
</evidence>
<accession>A0A8H5UGN0</accession>
<sequence length="1124" mass="124576">MDFPSDAQIVLKLPCKSPALVQAHPSMDDLKPKQSMDEQVGDTALSSDLKDSEGYIAQVDTEHHGNLKLAKDGHTVLIPQPSDDTRDPLNWSPVKKHVILFIVSFAAFLPDYGSAVGAVTLIPQAAQWNMSQDTVNHSQVGNVFMLGAGGIFVVALSAWAGRLPVLFYFLVIAAATAAWCAAATTFQSFMAARILNGFFSTVAQGGGLMFIFDMFFFHERARKINIWAAFIILSPYMGPLLTAFIITTESWPIAFWVYFTETSLALILTILFVEETYYDRRITAANQPPRGSRAGNLLGYAQYQSRHLRNSFGQACMRPIRVIIKPTVFLSCFYYLLTFAWVVGINTTLSIFLTPLYNFGPKQIGFFYFTPVVAAILGEVIGHWLHDGIATQFIKTHNGHFEPEIRLRAIWFSTPFMLAGLVGLGFALEEGYHYMITALFWGLYVFGIMVTTVALNAYNLDSYPEASGEVSAWINFARTQNASDARSKRRAVPSSSLSISASEETALLKEQLQRLQQGLDTLMMQQSLSFDFLSSHNTPSLPDHMGISAPSPDEPPLEFNHSIEALEPQRATDNLEEASLDSCQDGPQPAELTYAETDTFVPGNKWLSRFAVASQICDLRSSVGADPVLPNTTPSKSCAVLLPCPKDLTQAIKIGLAGIDCFFPSINGTRLVEAISRTLEALCYSSTTQSVVVTEPHHLVISILLVIVAAGQNLDDKTCPDLYLDKAWPGSEAYWQSRKLAQHFEGRSELQANFVVYHTFAAAYLLSAERLRLASTHVLNGLHSAVSLGLGQSHVFPTSSEDFVDPLALWVTLDFLDKRITQKCGIPYFVGNSLGHVDFERETSPHIDMKSRVYLKTMFSHARLWASVWDGFLAPNASMAGDWVEIQAFDAKLLALREQCPDTLSWNEESVNNTIFKSPSEPEDRRRLLVFLRYQSLRLSIRQKTLCSPETNARRAESCLTISIESLDAIGQYLDTWGANPNAGYILTSSLVESIYYLTLGHREGVSMLGAEALPQALRRAGSMLESLSATIMSAARAFKALRCVLDFDFHKASPDYDLLFPLGGFPESNMNFEMPDDQVEYLSSTETFDFSKSFDAINPNPIGRSSLEVNSLLAEMFNEIEAR</sequence>
<dbReference type="Pfam" id="PF07690">
    <property type="entry name" value="MFS_1"/>
    <property type="match status" value="1"/>
</dbReference>
<gene>
    <name evidence="7" type="ORF">FCIRC_1465</name>
</gene>
<evidence type="ECO:0000256" key="4">
    <source>
        <dbReference type="ARBA" id="ARBA00023136"/>
    </source>
</evidence>
<dbReference type="EMBL" id="JAAQPE010000050">
    <property type="protein sequence ID" value="KAF5689243.1"/>
    <property type="molecule type" value="Genomic_DNA"/>
</dbReference>
<keyword evidence="8" id="KW-1185">Reference proteome</keyword>
<organism evidence="7 8">
    <name type="scientific">Fusarium circinatum</name>
    <name type="common">Pitch canker fungus</name>
    <name type="synonym">Gibberella circinata</name>
    <dbReference type="NCBI Taxonomy" id="48490"/>
    <lineage>
        <taxon>Eukaryota</taxon>
        <taxon>Fungi</taxon>
        <taxon>Dikarya</taxon>
        <taxon>Ascomycota</taxon>
        <taxon>Pezizomycotina</taxon>
        <taxon>Sordariomycetes</taxon>
        <taxon>Hypocreomycetidae</taxon>
        <taxon>Hypocreales</taxon>
        <taxon>Nectriaceae</taxon>
        <taxon>Fusarium</taxon>
        <taxon>Fusarium fujikuroi species complex</taxon>
    </lineage>
</organism>
<evidence type="ECO:0000256" key="2">
    <source>
        <dbReference type="ARBA" id="ARBA00022692"/>
    </source>
</evidence>
<feature type="transmembrane region" description="Helical" evidence="6">
    <location>
        <begin position="327"/>
        <end position="353"/>
    </location>
</feature>
<feature type="transmembrane region" description="Helical" evidence="6">
    <location>
        <begin position="142"/>
        <end position="159"/>
    </location>
</feature>
<dbReference type="PANTHER" id="PTHR23502">
    <property type="entry name" value="MAJOR FACILITATOR SUPERFAMILY"/>
    <property type="match status" value="1"/>
</dbReference>
<proteinExistence type="predicted"/>
<evidence type="ECO:0000256" key="1">
    <source>
        <dbReference type="ARBA" id="ARBA00004141"/>
    </source>
</evidence>
<feature type="transmembrane region" description="Helical" evidence="6">
    <location>
        <begin position="166"/>
        <end position="186"/>
    </location>
</feature>
<evidence type="ECO:0000256" key="5">
    <source>
        <dbReference type="ARBA" id="ARBA00023180"/>
    </source>
</evidence>
<dbReference type="InterPro" id="IPR036259">
    <property type="entry name" value="MFS_trans_sf"/>
</dbReference>
<feature type="transmembrane region" description="Helical" evidence="6">
    <location>
        <begin position="198"/>
        <end position="217"/>
    </location>
</feature>
<reference evidence="8" key="1">
    <citation type="journal article" date="2020" name="BMC Genomics">
        <title>Correction to: Identification and distribution of gene clusters required for synthesis of sphingolipid metabolism inhibitors in diverse species of the filamentous fungus Fusarium.</title>
        <authorList>
            <person name="Kim H.S."/>
            <person name="Lohmar J.M."/>
            <person name="Busman M."/>
            <person name="Brown D.W."/>
            <person name="Naumann T.A."/>
            <person name="Divon H.H."/>
            <person name="Lysoe E."/>
            <person name="Uhlig S."/>
            <person name="Proctor R.H."/>
        </authorList>
    </citation>
    <scope>NUCLEOTIDE SEQUENCE [LARGE SCALE GENOMIC DNA]</scope>
    <source>
        <strain evidence="8">NRRL 25331</strain>
    </source>
</reference>
<feature type="transmembrane region" description="Helical" evidence="6">
    <location>
        <begin position="224"/>
        <end position="247"/>
    </location>
</feature>
<dbReference type="PANTHER" id="PTHR23502:SF187">
    <property type="entry name" value="TRANSPORTER, PUTATIVE (AFU_ORTHOLOGUE AFUA_2G17840)-RELATED"/>
    <property type="match status" value="1"/>
</dbReference>
<dbReference type="GO" id="GO:0005886">
    <property type="term" value="C:plasma membrane"/>
    <property type="evidence" value="ECO:0007669"/>
    <property type="project" value="TreeGrafter"/>
</dbReference>
<dbReference type="Gene3D" id="1.20.1250.20">
    <property type="entry name" value="MFS general substrate transporter like domains"/>
    <property type="match status" value="1"/>
</dbReference>
<comment type="subcellular location">
    <subcellularLocation>
        <location evidence="1">Membrane</location>
        <topology evidence="1">Multi-pass membrane protein</topology>
    </subcellularLocation>
</comment>
<keyword evidence="2 6" id="KW-0812">Transmembrane</keyword>
<reference evidence="7 8" key="2">
    <citation type="submission" date="2020-05" db="EMBL/GenBank/DDBJ databases">
        <title>Identification and distribution of gene clusters putatively required for synthesis of sphingolipid metabolism inhibitors in phylogenetically diverse species of the filamentous fungus Fusarium.</title>
        <authorList>
            <person name="Kim H.-S."/>
            <person name="Busman M."/>
            <person name="Brown D.W."/>
            <person name="Divon H."/>
            <person name="Uhlig S."/>
            <person name="Proctor R.H."/>
        </authorList>
    </citation>
    <scope>NUCLEOTIDE SEQUENCE [LARGE SCALE GENOMIC DNA]</scope>
    <source>
        <strain evidence="7 8">NRRL 25331</strain>
    </source>
</reference>
<evidence type="ECO:0000313" key="8">
    <source>
        <dbReference type="Proteomes" id="UP000572754"/>
    </source>
</evidence>
<feature type="transmembrane region" description="Helical" evidence="6">
    <location>
        <begin position="98"/>
        <end position="122"/>
    </location>
</feature>
<evidence type="ECO:0000313" key="7">
    <source>
        <dbReference type="EMBL" id="KAF5689243.1"/>
    </source>
</evidence>
<dbReference type="Proteomes" id="UP000572754">
    <property type="component" value="Unassembled WGS sequence"/>
</dbReference>
<feature type="transmembrane region" description="Helical" evidence="6">
    <location>
        <begin position="407"/>
        <end position="428"/>
    </location>
</feature>
<comment type="caution">
    <text evidence="7">The sequence shown here is derived from an EMBL/GenBank/DDBJ whole genome shotgun (WGS) entry which is preliminary data.</text>
</comment>
<dbReference type="InterPro" id="IPR011701">
    <property type="entry name" value="MFS"/>
</dbReference>
<keyword evidence="5" id="KW-0325">Glycoprotein</keyword>